<evidence type="ECO:0000313" key="10">
    <source>
        <dbReference type="Proteomes" id="UP000503088"/>
    </source>
</evidence>
<dbReference type="CDD" id="cd02570">
    <property type="entry name" value="PseudoU_synth_EcTruA"/>
    <property type="match status" value="1"/>
</dbReference>
<dbReference type="InterPro" id="IPR020094">
    <property type="entry name" value="TruA/RsuA/RluB/E/F_N"/>
</dbReference>
<dbReference type="InterPro" id="IPR020103">
    <property type="entry name" value="PsdUridine_synth_cat_dom_sf"/>
</dbReference>
<gene>
    <name evidence="4 9" type="primary">truA</name>
    <name evidence="9" type="ORF">GXN76_14685</name>
</gene>
<evidence type="ECO:0000256" key="5">
    <source>
        <dbReference type="PIRSR" id="PIRSR001430-1"/>
    </source>
</evidence>
<dbReference type="KEGG" id="kpul:GXN76_14685"/>
<evidence type="ECO:0000256" key="4">
    <source>
        <dbReference type="HAMAP-Rule" id="MF_00171"/>
    </source>
</evidence>
<dbReference type="PANTHER" id="PTHR11142">
    <property type="entry name" value="PSEUDOURIDYLATE SYNTHASE"/>
    <property type="match status" value="1"/>
</dbReference>
<dbReference type="GO" id="GO:0031119">
    <property type="term" value="P:tRNA pseudouridine synthesis"/>
    <property type="evidence" value="ECO:0007669"/>
    <property type="project" value="UniProtKB-UniRule"/>
</dbReference>
<reference evidence="9 10" key="1">
    <citation type="submission" date="2020-01" db="EMBL/GenBank/DDBJ databases">
        <authorList>
            <person name="Gulvik C.A."/>
            <person name="Batra D.G."/>
        </authorList>
    </citation>
    <scope>NUCLEOTIDE SEQUENCE [LARGE SCALE GENOMIC DNA]</scope>
    <source>
        <strain evidence="9 10">W9323</strain>
    </source>
</reference>
<proteinExistence type="inferred from homology"/>
<dbReference type="GO" id="GO:0160147">
    <property type="term" value="F:tRNA pseudouridine(38-40) synthase activity"/>
    <property type="evidence" value="ECO:0007669"/>
    <property type="project" value="UniProtKB-EC"/>
</dbReference>
<accession>A0A7D4B3Q0</accession>
<keyword evidence="3 4" id="KW-0413">Isomerase</keyword>
<comment type="catalytic activity">
    <reaction evidence="4 7">
        <text>uridine(38/39/40) in tRNA = pseudouridine(38/39/40) in tRNA</text>
        <dbReference type="Rhea" id="RHEA:22376"/>
        <dbReference type="Rhea" id="RHEA-COMP:10085"/>
        <dbReference type="Rhea" id="RHEA-COMP:10087"/>
        <dbReference type="ChEBI" id="CHEBI:65314"/>
        <dbReference type="ChEBI" id="CHEBI:65315"/>
        <dbReference type="EC" id="5.4.99.12"/>
    </reaction>
</comment>
<name>A0A7D4B3Q0_9BACL</name>
<comment type="caution">
    <text evidence="4">Lacks conserved residue(s) required for the propagation of feature annotation.</text>
</comment>
<dbReference type="PANTHER" id="PTHR11142:SF0">
    <property type="entry name" value="TRNA PSEUDOURIDINE SYNTHASE-LIKE 1"/>
    <property type="match status" value="1"/>
</dbReference>
<keyword evidence="2 4" id="KW-0819">tRNA processing</keyword>
<evidence type="ECO:0000313" key="9">
    <source>
        <dbReference type="EMBL" id="QKG85566.1"/>
    </source>
</evidence>
<dbReference type="NCBIfam" id="TIGR00071">
    <property type="entry name" value="hisT_truA"/>
    <property type="match status" value="1"/>
</dbReference>
<dbReference type="InterPro" id="IPR001406">
    <property type="entry name" value="PsdUridine_synth_TruA"/>
</dbReference>
<dbReference type="Gene3D" id="3.30.70.580">
    <property type="entry name" value="Pseudouridine synthase I, catalytic domain, N-terminal subdomain"/>
    <property type="match status" value="1"/>
</dbReference>
<dbReference type="EMBL" id="CP048104">
    <property type="protein sequence ID" value="QKG85566.1"/>
    <property type="molecule type" value="Genomic_DNA"/>
</dbReference>
<dbReference type="PIRSF" id="PIRSF001430">
    <property type="entry name" value="tRNA_psdUrid_synth"/>
    <property type="match status" value="1"/>
</dbReference>
<feature type="domain" description="Pseudouridine synthase I TruA alpha/beta" evidence="8">
    <location>
        <begin position="7"/>
        <end position="101"/>
    </location>
</feature>
<dbReference type="Gene3D" id="3.30.70.660">
    <property type="entry name" value="Pseudouridine synthase I, catalytic domain, C-terminal subdomain"/>
    <property type="match status" value="1"/>
</dbReference>
<dbReference type="EC" id="5.4.99.12" evidence="4"/>
<dbReference type="FunFam" id="3.30.70.580:FF:000001">
    <property type="entry name" value="tRNA pseudouridine synthase A"/>
    <property type="match status" value="1"/>
</dbReference>
<comment type="similarity">
    <text evidence="1 4 7">Belongs to the tRNA pseudouridine synthase TruA family.</text>
</comment>
<dbReference type="HAMAP" id="MF_00171">
    <property type="entry name" value="TruA"/>
    <property type="match status" value="1"/>
</dbReference>
<organism evidence="9 10">
    <name type="scientific">Kroppenstedtia pulmonis</name>
    <dbReference type="NCBI Taxonomy" id="1380685"/>
    <lineage>
        <taxon>Bacteria</taxon>
        <taxon>Bacillati</taxon>
        <taxon>Bacillota</taxon>
        <taxon>Bacilli</taxon>
        <taxon>Bacillales</taxon>
        <taxon>Thermoactinomycetaceae</taxon>
        <taxon>Kroppenstedtia</taxon>
    </lineage>
</organism>
<dbReference type="AlphaFoldDB" id="A0A7D4B3Q0"/>
<evidence type="ECO:0000256" key="6">
    <source>
        <dbReference type="PIRSR" id="PIRSR001430-2"/>
    </source>
</evidence>
<dbReference type="Pfam" id="PF01416">
    <property type="entry name" value="PseudoU_synth_1"/>
    <property type="match status" value="2"/>
</dbReference>
<sequence>MRKLKMVISYDGTDFSGFQRQPSRRTVQGVLEEKISRIAGEPVIVTGAGRTDAGVHAQGQVIHFETSSSIPVDRWVRVVNTVLPRDVAVLQTQEVDASFHAQKDACWKWYRYTLDTRFTPDVFTRRFRTEWKISPLNIPKMREGAAIFVGRHDFTSFSSAQSPVKDRVRQIYQCEVKQPEEGVITIEVVGSGFLYHMVRIIAGTLVEVGCGKRTPESIKQALIACDRSLGGRTMPPQGLTMMKVCYTPWYG</sequence>
<comment type="subunit">
    <text evidence="4">Homodimer.</text>
</comment>
<feature type="binding site" evidence="4 6">
    <location>
        <position position="110"/>
    </location>
    <ligand>
        <name>substrate</name>
    </ligand>
</feature>
<dbReference type="SUPFAM" id="SSF55120">
    <property type="entry name" value="Pseudouridine synthase"/>
    <property type="match status" value="1"/>
</dbReference>
<evidence type="ECO:0000256" key="3">
    <source>
        <dbReference type="ARBA" id="ARBA00023235"/>
    </source>
</evidence>
<dbReference type="GO" id="GO:0003723">
    <property type="term" value="F:RNA binding"/>
    <property type="evidence" value="ECO:0007669"/>
    <property type="project" value="InterPro"/>
</dbReference>
<dbReference type="InterPro" id="IPR020097">
    <property type="entry name" value="PsdUridine_synth_TruA_a/b_dom"/>
</dbReference>
<evidence type="ECO:0000256" key="2">
    <source>
        <dbReference type="ARBA" id="ARBA00022694"/>
    </source>
</evidence>
<evidence type="ECO:0000256" key="7">
    <source>
        <dbReference type="RuleBase" id="RU003792"/>
    </source>
</evidence>
<dbReference type="InterPro" id="IPR020095">
    <property type="entry name" value="PsdUridine_synth_TruA_C"/>
</dbReference>
<feature type="active site" description="Nucleophile" evidence="4 5">
    <location>
        <position position="52"/>
    </location>
</feature>
<feature type="domain" description="Pseudouridine synthase I TruA alpha/beta" evidence="8">
    <location>
        <begin position="145"/>
        <end position="246"/>
    </location>
</feature>
<keyword evidence="10" id="KW-1185">Reference proteome</keyword>
<protein>
    <recommendedName>
        <fullName evidence="4">tRNA pseudouridine synthase A</fullName>
        <ecNumber evidence="4">5.4.99.12</ecNumber>
    </recommendedName>
    <alternativeName>
        <fullName evidence="4">tRNA pseudouridine(38-40) synthase</fullName>
    </alternativeName>
    <alternativeName>
        <fullName evidence="4">tRNA pseudouridylate synthase I</fullName>
    </alternativeName>
    <alternativeName>
        <fullName evidence="4">tRNA-uridine isomerase I</fullName>
    </alternativeName>
</protein>
<dbReference type="RefSeq" id="WP_173224335.1">
    <property type="nucleotide sequence ID" value="NZ_CP048104.1"/>
</dbReference>
<evidence type="ECO:0000259" key="8">
    <source>
        <dbReference type="Pfam" id="PF01416"/>
    </source>
</evidence>
<dbReference type="Proteomes" id="UP000503088">
    <property type="component" value="Chromosome"/>
</dbReference>
<evidence type="ECO:0000256" key="1">
    <source>
        <dbReference type="ARBA" id="ARBA00009375"/>
    </source>
</evidence>
<comment type="function">
    <text evidence="4">Formation of pseudouridine at positions 38, 39 and 40 in the anticodon stem and loop of transfer RNAs.</text>
</comment>